<evidence type="ECO:0000256" key="4">
    <source>
        <dbReference type="ARBA" id="ARBA00023002"/>
    </source>
</evidence>
<evidence type="ECO:0000256" key="3">
    <source>
        <dbReference type="ARBA" id="ARBA00022827"/>
    </source>
</evidence>
<evidence type="ECO:0000259" key="6">
    <source>
        <dbReference type="Pfam" id="PF05199"/>
    </source>
</evidence>
<feature type="domain" description="Glucose-methanol-choline oxidoreductase C-terminal" evidence="6">
    <location>
        <begin position="394"/>
        <end position="507"/>
    </location>
</feature>
<name>A0ABQ6T358_9GAMM</name>
<dbReference type="Pfam" id="PF05199">
    <property type="entry name" value="GMC_oxred_C"/>
    <property type="match status" value="1"/>
</dbReference>
<gene>
    <name evidence="7" type="ORF">FJU31_05980</name>
</gene>
<proteinExistence type="inferred from homology"/>
<organism evidence="7 8">
    <name type="scientific">Stenotrophomonas cyclobalanopsidis</name>
    <dbReference type="NCBI Taxonomy" id="2771362"/>
    <lineage>
        <taxon>Bacteria</taxon>
        <taxon>Pseudomonadati</taxon>
        <taxon>Pseudomonadota</taxon>
        <taxon>Gammaproteobacteria</taxon>
        <taxon>Lysobacterales</taxon>
        <taxon>Lysobacteraceae</taxon>
        <taxon>Stenotrophomonas</taxon>
    </lineage>
</organism>
<protein>
    <submittedName>
        <fullName evidence="7">GMC family oxidoreductase</fullName>
    </submittedName>
</protein>
<dbReference type="SUPFAM" id="SSF51905">
    <property type="entry name" value="FAD/NAD(P)-binding domain"/>
    <property type="match status" value="1"/>
</dbReference>
<dbReference type="InterPro" id="IPR000172">
    <property type="entry name" value="GMC_OxRdtase_N"/>
</dbReference>
<dbReference type="PANTHER" id="PTHR46056:SF12">
    <property type="entry name" value="LONG-CHAIN-ALCOHOL OXIDASE"/>
    <property type="match status" value="1"/>
</dbReference>
<dbReference type="InterPro" id="IPR007867">
    <property type="entry name" value="GMC_OxRtase_C"/>
</dbReference>
<feature type="domain" description="Glucose-methanol-choline oxidoreductase N-terminal" evidence="5">
    <location>
        <begin position="87"/>
        <end position="307"/>
    </location>
</feature>
<keyword evidence="2" id="KW-0285">Flavoprotein</keyword>
<evidence type="ECO:0000313" key="8">
    <source>
        <dbReference type="Proteomes" id="UP000326367"/>
    </source>
</evidence>
<dbReference type="Gene3D" id="3.50.50.60">
    <property type="entry name" value="FAD/NAD(P)-binding domain"/>
    <property type="match status" value="2"/>
</dbReference>
<comment type="similarity">
    <text evidence="1">Belongs to the GMC oxidoreductase family.</text>
</comment>
<evidence type="ECO:0000256" key="1">
    <source>
        <dbReference type="ARBA" id="ARBA00010790"/>
    </source>
</evidence>
<dbReference type="Pfam" id="PF13450">
    <property type="entry name" value="NAD_binding_8"/>
    <property type="match status" value="1"/>
</dbReference>
<reference evidence="7 8" key="1">
    <citation type="journal article" date="2020" name="Antonie Van Leeuwenhoek">
        <title>Stenotrophomonas cyclobalanopsidis sp. nov., isolated from the leaf spot disease of Cyclobalanopsis patelliformis.</title>
        <authorList>
            <person name="Bian D.R."/>
            <person name="Xue H."/>
            <person name="Piao C.G."/>
            <person name="Li Y."/>
        </authorList>
    </citation>
    <scope>NUCLEOTIDE SEQUENCE [LARGE SCALE GENOMIC DNA]</scope>
    <source>
        <strain evidence="7 8">TPQG1-4</strain>
    </source>
</reference>
<evidence type="ECO:0000313" key="7">
    <source>
        <dbReference type="EMBL" id="KAA9001507.1"/>
    </source>
</evidence>
<comment type="caution">
    <text evidence="7">The sequence shown here is derived from an EMBL/GenBank/DDBJ whole genome shotgun (WGS) entry which is preliminary data.</text>
</comment>
<accession>A0ABQ6T358</accession>
<keyword evidence="8" id="KW-1185">Reference proteome</keyword>
<evidence type="ECO:0000259" key="5">
    <source>
        <dbReference type="Pfam" id="PF00732"/>
    </source>
</evidence>
<evidence type="ECO:0000256" key="2">
    <source>
        <dbReference type="ARBA" id="ARBA00022630"/>
    </source>
</evidence>
<dbReference type="Proteomes" id="UP000326367">
    <property type="component" value="Unassembled WGS sequence"/>
</dbReference>
<dbReference type="EMBL" id="VYKI01000005">
    <property type="protein sequence ID" value="KAA9001507.1"/>
    <property type="molecule type" value="Genomic_DNA"/>
</dbReference>
<keyword evidence="4" id="KW-0560">Oxidoreductase</keyword>
<dbReference type="PANTHER" id="PTHR46056">
    <property type="entry name" value="LONG-CHAIN-ALCOHOL OXIDASE"/>
    <property type="match status" value="1"/>
</dbReference>
<dbReference type="InterPro" id="IPR036188">
    <property type="entry name" value="FAD/NAD-bd_sf"/>
</dbReference>
<sequence length="536" mass="57108">MAAAMLNRTGRNDGKDESFDAVIIGSGAGGAPLAARLAEAGVSVLVLEAGRTFTPDDHLADELATDIYWMEERLSGGQTPTAFGANNSGQGVGGSTLHWGAFCPRPDPRDLRLRSLTGQGADWPIANAELLAYVQRVEAFIGVSGPAHYPWDPARRYGYPPVLRNASAQAMQRGCDALGIIATDAPAALVSQARQQAHWGVRQACNHCGACHQGCSNGAKASMDTSWLPWATAHGAVIRDQSRVVDLERDALGRISAVVYQREHRLHRVKCSAAFLCAGGVETPRLLLNLGLANSSGQVGRNFMAHVATQVWGFFDADMCMNRGYPSSLITEDFVRPHDASFAGGYLVQSLGVQPATLANTLARGAGLWGQPLVDALSSYRHLAGIGINGECLPQEGNQLTLSDERDAFGMRRARVDFSYGRNETALDAHAQAALTRIWEAAGATGIFTAARSAHTLGTCRMGDSAETAVVDSDGRSFDIPNLFICDNSIFPSALAANPALTQMALGLRTAERFLQTLPPRSTTSSPTKDTSWISE</sequence>
<dbReference type="SUPFAM" id="SSF54373">
    <property type="entry name" value="FAD-linked reductases, C-terminal domain"/>
    <property type="match status" value="1"/>
</dbReference>
<keyword evidence="3" id="KW-0274">FAD</keyword>
<dbReference type="Pfam" id="PF00732">
    <property type="entry name" value="GMC_oxred_N"/>
    <property type="match status" value="1"/>
</dbReference>